<evidence type="ECO:0000256" key="4">
    <source>
        <dbReference type="ARBA" id="ARBA00022525"/>
    </source>
</evidence>
<dbReference type="SMART" id="SM00631">
    <property type="entry name" value="Zn_pept"/>
    <property type="match status" value="2"/>
</dbReference>
<feature type="chain" id="PRO_5008127773" description="Zinc carboxypeptidase A 1" evidence="16">
    <location>
        <begin position="20"/>
        <end position="813"/>
    </location>
</feature>
<reference evidence="19" key="1">
    <citation type="submission" date="2013-09" db="EMBL/GenBank/DDBJ databases">
        <title>The Genome Sequence of Anopheles culicifacies species A.</title>
        <authorList>
            <consortium name="The Broad Institute Genomics Platform"/>
            <person name="Neafsey D.E."/>
            <person name="Besansky N."/>
            <person name="Howell P."/>
            <person name="Walton C."/>
            <person name="Young S.K."/>
            <person name="Zeng Q."/>
            <person name="Gargeya S."/>
            <person name="Fitzgerald M."/>
            <person name="Haas B."/>
            <person name="Abouelleil A."/>
            <person name="Allen A.W."/>
            <person name="Alvarado L."/>
            <person name="Arachchi H.M."/>
            <person name="Berlin A.M."/>
            <person name="Chapman S.B."/>
            <person name="Gainer-Dewar J."/>
            <person name="Goldberg J."/>
            <person name="Griggs A."/>
            <person name="Gujja S."/>
            <person name="Hansen M."/>
            <person name="Howarth C."/>
            <person name="Imamovic A."/>
            <person name="Ireland A."/>
            <person name="Larimer J."/>
            <person name="McCowan C."/>
            <person name="Murphy C."/>
            <person name="Pearson M."/>
            <person name="Poon T.W."/>
            <person name="Priest M."/>
            <person name="Roberts A."/>
            <person name="Saif S."/>
            <person name="Shea T."/>
            <person name="Sisk P."/>
            <person name="Sykes S."/>
            <person name="Wortman J."/>
            <person name="Nusbaum C."/>
            <person name="Birren B."/>
        </authorList>
    </citation>
    <scope>NUCLEOTIDE SEQUENCE [LARGE SCALE GENOMIC DNA]</scope>
    <source>
        <strain evidence="19">A-37</strain>
    </source>
</reference>
<feature type="domain" description="Peptidase M14" evidence="17">
    <location>
        <begin position="512"/>
        <end position="804"/>
    </location>
</feature>
<dbReference type="FunFam" id="3.40.630.10:FF:000040">
    <property type="entry name" value="zinc carboxypeptidase"/>
    <property type="match status" value="2"/>
</dbReference>
<evidence type="ECO:0000256" key="6">
    <source>
        <dbReference type="ARBA" id="ARBA00022670"/>
    </source>
</evidence>
<dbReference type="FunFam" id="3.30.70.340:FF:000002">
    <property type="entry name" value="Carboxypeptidase A"/>
    <property type="match status" value="1"/>
</dbReference>
<feature type="signal peptide" evidence="16">
    <location>
        <begin position="1"/>
        <end position="19"/>
    </location>
</feature>
<keyword evidence="12" id="KW-1015">Disulfide bond</keyword>
<evidence type="ECO:0000256" key="10">
    <source>
        <dbReference type="ARBA" id="ARBA00022833"/>
    </source>
</evidence>
<organism evidence="18 19">
    <name type="scientific">Anopheles culicifacies</name>
    <dbReference type="NCBI Taxonomy" id="139723"/>
    <lineage>
        <taxon>Eukaryota</taxon>
        <taxon>Metazoa</taxon>
        <taxon>Ecdysozoa</taxon>
        <taxon>Arthropoda</taxon>
        <taxon>Hexapoda</taxon>
        <taxon>Insecta</taxon>
        <taxon>Pterygota</taxon>
        <taxon>Neoptera</taxon>
        <taxon>Endopterygota</taxon>
        <taxon>Diptera</taxon>
        <taxon>Nematocera</taxon>
        <taxon>Culicoidea</taxon>
        <taxon>Culicidae</taxon>
        <taxon>Anophelinae</taxon>
        <taxon>Anopheles</taxon>
        <taxon>culicifacies species complex</taxon>
    </lineage>
</organism>
<evidence type="ECO:0000256" key="2">
    <source>
        <dbReference type="ARBA" id="ARBA00004613"/>
    </source>
</evidence>
<dbReference type="PANTHER" id="PTHR11705">
    <property type="entry name" value="PROTEASE FAMILY M14 CARBOXYPEPTIDASE A,B"/>
    <property type="match status" value="1"/>
</dbReference>
<keyword evidence="7" id="KW-0479">Metal-binding</keyword>
<dbReference type="Proteomes" id="UP000075883">
    <property type="component" value="Unassembled WGS sequence"/>
</dbReference>
<dbReference type="AlphaFoldDB" id="A0A182LZT5"/>
<name>A0A182LZT5_9DIPT</name>
<dbReference type="GO" id="GO:0005615">
    <property type="term" value="C:extracellular space"/>
    <property type="evidence" value="ECO:0007669"/>
    <property type="project" value="TreeGrafter"/>
</dbReference>
<evidence type="ECO:0000256" key="3">
    <source>
        <dbReference type="ARBA" id="ARBA00005988"/>
    </source>
</evidence>
<evidence type="ECO:0000256" key="13">
    <source>
        <dbReference type="ARBA" id="ARBA00057299"/>
    </source>
</evidence>
<evidence type="ECO:0000256" key="14">
    <source>
        <dbReference type="ARBA" id="ARBA00069039"/>
    </source>
</evidence>
<comment type="subcellular location">
    <subcellularLocation>
        <location evidence="2">Secreted</location>
    </subcellularLocation>
</comment>
<comment type="similarity">
    <text evidence="3 15">Belongs to the peptidase M14 family.</text>
</comment>
<evidence type="ECO:0000256" key="11">
    <source>
        <dbReference type="ARBA" id="ARBA00023049"/>
    </source>
</evidence>
<dbReference type="PROSITE" id="PS00132">
    <property type="entry name" value="CARBOXYPEPT_ZN_1"/>
    <property type="match status" value="2"/>
</dbReference>
<dbReference type="InterPro" id="IPR036990">
    <property type="entry name" value="M14A-like_propep"/>
</dbReference>
<comment type="cofactor">
    <cofactor evidence="1">
        <name>Zn(2+)</name>
        <dbReference type="ChEBI" id="CHEBI:29105"/>
    </cofactor>
</comment>
<feature type="domain" description="Peptidase M14" evidence="17">
    <location>
        <begin position="116"/>
        <end position="408"/>
    </location>
</feature>
<accession>A0A182LZT5</accession>
<dbReference type="STRING" id="139723.A0A182LZT5"/>
<keyword evidence="11" id="KW-0482">Metalloprotease</keyword>
<dbReference type="PROSITE" id="PS52035">
    <property type="entry name" value="PEPTIDASE_M14"/>
    <property type="match status" value="2"/>
</dbReference>
<keyword evidence="5" id="KW-0121">Carboxypeptidase</keyword>
<keyword evidence="9" id="KW-0378">Hydrolase</keyword>
<evidence type="ECO:0000313" key="18">
    <source>
        <dbReference type="EnsemblMetazoa" id="ACUA005947-PA"/>
    </source>
</evidence>
<evidence type="ECO:0000256" key="9">
    <source>
        <dbReference type="ARBA" id="ARBA00022801"/>
    </source>
</evidence>
<dbReference type="GO" id="GO:0006508">
    <property type="term" value="P:proteolysis"/>
    <property type="evidence" value="ECO:0007669"/>
    <property type="project" value="UniProtKB-KW"/>
</dbReference>
<evidence type="ECO:0000313" key="19">
    <source>
        <dbReference type="Proteomes" id="UP000075883"/>
    </source>
</evidence>
<dbReference type="CDD" id="cd03860">
    <property type="entry name" value="M14_CP_A-B_like"/>
    <property type="match status" value="2"/>
</dbReference>
<feature type="active site" description="Proton donor/acceptor" evidence="15">
    <location>
        <position position="374"/>
    </location>
</feature>
<dbReference type="SUPFAM" id="SSF54897">
    <property type="entry name" value="Protease propeptides/inhibitors"/>
    <property type="match status" value="2"/>
</dbReference>
<evidence type="ECO:0000256" key="1">
    <source>
        <dbReference type="ARBA" id="ARBA00001947"/>
    </source>
</evidence>
<evidence type="ECO:0000256" key="12">
    <source>
        <dbReference type="ARBA" id="ARBA00023157"/>
    </source>
</evidence>
<dbReference type="SUPFAM" id="SSF53187">
    <property type="entry name" value="Zn-dependent exopeptidases"/>
    <property type="match status" value="2"/>
</dbReference>
<comment type="function">
    <text evidence="13">Involved in the digestion of the blood meal.</text>
</comment>
<dbReference type="EnsemblMetazoa" id="ACUA005947-RA">
    <property type="protein sequence ID" value="ACUA005947-PA"/>
    <property type="gene ID" value="ACUA005947"/>
</dbReference>
<dbReference type="Gene3D" id="3.30.70.340">
    <property type="entry name" value="Metallocarboxypeptidase-like"/>
    <property type="match status" value="2"/>
</dbReference>
<dbReference type="VEuPathDB" id="VectorBase:ACUA005947"/>
<keyword evidence="19" id="KW-1185">Reference proteome</keyword>
<dbReference type="PRINTS" id="PR00765">
    <property type="entry name" value="CRBOXYPTASEA"/>
</dbReference>
<dbReference type="InterPro" id="IPR057246">
    <property type="entry name" value="CARBOXYPEPT_ZN_1"/>
</dbReference>
<dbReference type="GO" id="GO:0008270">
    <property type="term" value="F:zinc ion binding"/>
    <property type="evidence" value="ECO:0007669"/>
    <property type="project" value="InterPro"/>
</dbReference>
<proteinExistence type="inferred from homology"/>
<evidence type="ECO:0000256" key="7">
    <source>
        <dbReference type="ARBA" id="ARBA00022723"/>
    </source>
</evidence>
<keyword evidence="4" id="KW-0964">Secreted</keyword>
<dbReference type="Pfam" id="PF02244">
    <property type="entry name" value="Propep_M14"/>
    <property type="match status" value="2"/>
</dbReference>
<protein>
    <recommendedName>
        <fullName evidence="14">Zinc carboxypeptidase A 1</fullName>
    </recommendedName>
</protein>
<dbReference type="InterPro" id="IPR000834">
    <property type="entry name" value="Peptidase_M14"/>
</dbReference>
<evidence type="ECO:0000256" key="5">
    <source>
        <dbReference type="ARBA" id="ARBA00022645"/>
    </source>
</evidence>
<dbReference type="Pfam" id="PF00246">
    <property type="entry name" value="Peptidase_M14"/>
    <property type="match status" value="2"/>
</dbReference>
<sequence length="813" mass="93049">MIVKAVVLLLCCATGLLRGEQVRYDNYRVYEVSIADQTQLETLQYMERYPDGYLFWESPVQTNMKLNIVVPPHKFAEFEELSANLALANRLRIPNLQQIIDDESPKRTRRAFGWDDYQTLDDIYTWIDEKVAEYPTIVSVESIGKSYEDRDMKAVKISYKEGNPGIFIESNIHAREWITSATVTWLMNEFLTSTAPEVRELAENYDWYILPVVNPDGLNYTKSTNRLWRKNRYPHNVLCYGVDMNRNFPGHWMEGGASAVPCTDTYAGPEAGSEVETQNVMKYFESVKEKVNAYLSFHSYGQYILFPYGHQNAEYSENYYDWMEMGEAAAVAIYSRFNTPYEFGTTADVLYIASGSSPDWAHGTHGTPVAATFEFRDNGVHGFILPPDQIIPNAMEVLDGISLALLLVVVSGELVRYDNYHLFRLSITNGKQLEVLQQLEQWNDGFIFLDSPTQVRMNVSVLVPPRKLGEYFQLAKNNHLSSKLATNNFQSILDAENPPTKSRRSETFGWEEYQPLEAIYEWIDGLTLQYPDILTVQSIGQSYEGRDMKLVKLSQQSGNPGIFLEANIHAREWITSATVTWLLNELLTSTDPAVQELATAYDWYILPVANPDGFDYTWTTNRLWRKNRYPHNILCAGVDLNRNFPYHWMEGGASQVPCNDIYAGPEPASEIETRNMMQYYETIVDRIEFHLQFHSYGQYILLPYGYQDADYPDNYADQMEIAEAAAIGFASRYNTPYTFGTISDVLYVDSGSTTDWAHGYHKTPLSMCFEFRDNGPYGFVLPADQIIPNAEETLDALIAMLAKAKTMGYFQRS</sequence>
<keyword evidence="10" id="KW-0862">Zinc</keyword>
<feature type="active site" description="Proton donor/acceptor" evidence="15">
    <location>
        <position position="770"/>
    </location>
</feature>
<dbReference type="GO" id="GO:0004181">
    <property type="term" value="F:metallocarboxypeptidase activity"/>
    <property type="evidence" value="ECO:0007669"/>
    <property type="project" value="InterPro"/>
</dbReference>
<evidence type="ECO:0000256" key="8">
    <source>
        <dbReference type="ARBA" id="ARBA00022729"/>
    </source>
</evidence>
<dbReference type="Gene3D" id="3.40.630.10">
    <property type="entry name" value="Zn peptidases"/>
    <property type="match status" value="2"/>
</dbReference>
<evidence type="ECO:0000256" key="16">
    <source>
        <dbReference type="SAM" id="SignalP"/>
    </source>
</evidence>
<evidence type="ECO:0000256" key="15">
    <source>
        <dbReference type="PROSITE-ProRule" id="PRU01379"/>
    </source>
</evidence>
<keyword evidence="6" id="KW-0645">Protease</keyword>
<keyword evidence="8 16" id="KW-0732">Signal</keyword>
<dbReference type="InterPro" id="IPR003146">
    <property type="entry name" value="M14A_act_pep"/>
</dbReference>
<dbReference type="PANTHER" id="PTHR11705:SF123">
    <property type="entry name" value="PEPTIDASE M14 CARBOXYPEPTIDASE A DOMAIN-CONTAINING PROTEIN-RELATED"/>
    <property type="match status" value="1"/>
</dbReference>
<reference evidence="18" key="2">
    <citation type="submission" date="2020-05" db="UniProtKB">
        <authorList>
            <consortium name="EnsemblMetazoa"/>
        </authorList>
    </citation>
    <scope>IDENTIFICATION</scope>
    <source>
        <strain evidence="18">A-37</strain>
    </source>
</reference>
<evidence type="ECO:0000259" key="17">
    <source>
        <dbReference type="PROSITE" id="PS52035"/>
    </source>
</evidence>
<dbReference type="EMBL" id="AXCM01000782">
    <property type="status" value="NOT_ANNOTATED_CDS"/>
    <property type="molecule type" value="Genomic_DNA"/>
</dbReference>